<dbReference type="Proteomes" id="UP001610446">
    <property type="component" value="Unassembled WGS sequence"/>
</dbReference>
<organism evidence="3 4">
    <name type="scientific">Aspergillus pseudoustus</name>
    <dbReference type="NCBI Taxonomy" id="1810923"/>
    <lineage>
        <taxon>Eukaryota</taxon>
        <taxon>Fungi</taxon>
        <taxon>Dikarya</taxon>
        <taxon>Ascomycota</taxon>
        <taxon>Pezizomycotina</taxon>
        <taxon>Eurotiomycetes</taxon>
        <taxon>Eurotiomycetidae</taxon>
        <taxon>Eurotiales</taxon>
        <taxon>Aspergillaceae</taxon>
        <taxon>Aspergillus</taxon>
        <taxon>Aspergillus subgen. Nidulantes</taxon>
    </lineage>
</organism>
<sequence>MSKTVRPPCHVRLSSPGLVQVWHRIGKTVASVYARNGIQGLALADVNIANLEIVQAELRKEYPDIRVEIFAMNVLKEEEIEAAVQSAASKFGRIDISVHGAGIIGFPSPTHEMPLEAWEPVIGINQTGVMLCDKWVIRQMLTQELLPGYQGRGMIVNIASVVGVSIPDGSLGAIAYTAAKHAVVGLTKLDAKTYAPQGIRINAICPGYVDTPLIHQALASQKLQVEIDRTALKRPAEAEEIANAVLFLTSPMGSYMCAHALVVDGGYAA</sequence>
<accession>A0ABR4KZ48</accession>
<keyword evidence="2" id="KW-0560">Oxidoreductase</keyword>
<dbReference type="PANTHER" id="PTHR24321">
    <property type="entry name" value="DEHYDROGENASES, SHORT CHAIN"/>
    <property type="match status" value="1"/>
</dbReference>
<evidence type="ECO:0008006" key="5">
    <source>
        <dbReference type="Google" id="ProtNLM"/>
    </source>
</evidence>
<protein>
    <recommendedName>
        <fullName evidence="5">NAD(P)-binding protein</fullName>
    </recommendedName>
</protein>
<evidence type="ECO:0000313" key="4">
    <source>
        <dbReference type="Proteomes" id="UP001610446"/>
    </source>
</evidence>
<keyword evidence="4" id="KW-1185">Reference proteome</keyword>
<dbReference type="SUPFAM" id="SSF51735">
    <property type="entry name" value="NAD(P)-binding Rossmann-fold domains"/>
    <property type="match status" value="1"/>
</dbReference>
<dbReference type="InterPro" id="IPR036291">
    <property type="entry name" value="NAD(P)-bd_dom_sf"/>
</dbReference>
<dbReference type="InterPro" id="IPR002347">
    <property type="entry name" value="SDR_fam"/>
</dbReference>
<comment type="caution">
    <text evidence="3">The sequence shown here is derived from an EMBL/GenBank/DDBJ whole genome shotgun (WGS) entry which is preliminary data.</text>
</comment>
<dbReference type="PRINTS" id="PR00080">
    <property type="entry name" value="SDRFAMILY"/>
</dbReference>
<proteinExistence type="inferred from homology"/>
<dbReference type="Gene3D" id="3.40.50.720">
    <property type="entry name" value="NAD(P)-binding Rossmann-like Domain"/>
    <property type="match status" value="1"/>
</dbReference>
<evidence type="ECO:0000313" key="3">
    <source>
        <dbReference type="EMBL" id="KAL2857372.1"/>
    </source>
</evidence>
<name>A0ABR4KZ48_9EURO</name>
<dbReference type="PRINTS" id="PR00081">
    <property type="entry name" value="GDHRDH"/>
</dbReference>
<dbReference type="EMBL" id="JBFXLU010000004">
    <property type="protein sequence ID" value="KAL2857372.1"/>
    <property type="molecule type" value="Genomic_DNA"/>
</dbReference>
<evidence type="ECO:0000256" key="2">
    <source>
        <dbReference type="ARBA" id="ARBA00023002"/>
    </source>
</evidence>
<gene>
    <name evidence="3" type="ORF">BJY01DRAFT_231105</name>
</gene>
<reference evidence="3 4" key="1">
    <citation type="submission" date="2024-07" db="EMBL/GenBank/DDBJ databases">
        <title>Section-level genome sequencing and comparative genomics of Aspergillus sections Usti and Cavernicolus.</title>
        <authorList>
            <consortium name="Lawrence Berkeley National Laboratory"/>
            <person name="Nybo J.L."/>
            <person name="Vesth T.C."/>
            <person name="Theobald S."/>
            <person name="Frisvad J.C."/>
            <person name="Larsen T.O."/>
            <person name="Kjaerboelling I."/>
            <person name="Rothschild-Mancinelli K."/>
            <person name="Lyhne E.K."/>
            <person name="Kogle M.E."/>
            <person name="Barry K."/>
            <person name="Clum A."/>
            <person name="Na H."/>
            <person name="Ledsgaard L."/>
            <person name="Lin J."/>
            <person name="Lipzen A."/>
            <person name="Kuo A."/>
            <person name="Riley R."/>
            <person name="Mondo S."/>
            <person name="Labutti K."/>
            <person name="Haridas S."/>
            <person name="Pangalinan J."/>
            <person name="Salamov A.A."/>
            <person name="Simmons B.A."/>
            <person name="Magnuson J.K."/>
            <person name="Chen J."/>
            <person name="Drula E."/>
            <person name="Henrissat B."/>
            <person name="Wiebenga A."/>
            <person name="Lubbers R.J."/>
            <person name="Gomes A.C."/>
            <person name="Makela M.R."/>
            <person name="Stajich J."/>
            <person name="Grigoriev I.V."/>
            <person name="Mortensen U.H."/>
            <person name="De Vries R.P."/>
            <person name="Baker S.E."/>
            <person name="Andersen M.R."/>
        </authorList>
    </citation>
    <scope>NUCLEOTIDE SEQUENCE [LARGE SCALE GENOMIC DNA]</scope>
    <source>
        <strain evidence="3 4">CBS 123904</strain>
    </source>
</reference>
<dbReference type="PANTHER" id="PTHR24321:SF12">
    <property type="entry name" value="SHORT-CHAIN DEHYDROGENASE_REDUCTASE FAMILY, PUTATIVE (AFU_ORTHOLOGUE AFUA_5G14340)-RELATED"/>
    <property type="match status" value="1"/>
</dbReference>
<evidence type="ECO:0000256" key="1">
    <source>
        <dbReference type="ARBA" id="ARBA00006484"/>
    </source>
</evidence>
<dbReference type="Pfam" id="PF13561">
    <property type="entry name" value="adh_short_C2"/>
    <property type="match status" value="1"/>
</dbReference>
<dbReference type="CDD" id="cd05233">
    <property type="entry name" value="SDR_c"/>
    <property type="match status" value="1"/>
</dbReference>
<comment type="similarity">
    <text evidence="1">Belongs to the short-chain dehydrogenases/reductases (SDR) family.</text>
</comment>